<keyword evidence="4 6" id="KW-1133">Transmembrane helix</keyword>
<dbReference type="GO" id="GO:0005886">
    <property type="term" value="C:plasma membrane"/>
    <property type="evidence" value="ECO:0007669"/>
    <property type="project" value="UniProtKB-SubCell"/>
</dbReference>
<evidence type="ECO:0000256" key="6">
    <source>
        <dbReference type="SAM" id="Phobius"/>
    </source>
</evidence>
<feature type="transmembrane region" description="Helical" evidence="6">
    <location>
        <begin position="9"/>
        <end position="27"/>
    </location>
</feature>
<feature type="transmembrane region" description="Helical" evidence="6">
    <location>
        <begin position="288"/>
        <end position="306"/>
    </location>
</feature>
<evidence type="ECO:0000256" key="2">
    <source>
        <dbReference type="ARBA" id="ARBA00022475"/>
    </source>
</evidence>
<dbReference type="PANTHER" id="PTHR30619">
    <property type="entry name" value="DNA INTERNALIZATION/COMPETENCE PROTEIN COMEC/REC2"/>
    <property type="match status" value="1"/>
</dbReference>
<evidence type="ECO:0000256" key="1">
    <source>
        <dbReference type="ARBA" id="ARBA00004651"/>
    </source>
</evidence>
<dbReference type="Pfam" id="PF13567">
    <property type="entry name" value="DUF4131"/>
    <property type="match status" value="1"/>
</dbReference>
<comment type="subcellular location">
    <subcellularLocation>
        <location evidence="1">Cell membrane</location>
        <topology evidence="1">Multi-pass membrane protein</topology>
    </subcellularLocation>
</comment>
<gene>
    <name evidence="9" type="ORF">PUP29_01245</name>
</gene>
<keyword evidence="2" id="KW-1003">Cell membrane</keyword>
<feature type="transmembrane region" description="Helical" evidence="6">
    <location>
        <begin position="235"/>
        <end position="254"/>
    </location>
</feature>
<feature type="transmembrane region" description="Helical" evidence="6">
    <location>
        <begin position="57"/>
        <end position="76"/>
    </location>
</feature>
<dbReference type="InterPro" id="IPR052159">
    <property type="entry name" value="Competence_DNA_uptake"/>
</dbReference>
<evidence type="ECO:0000313" key="9">
    <source>
        <dbReference type="EMBL" id="XCC62583.1"/>
    </source>
</evidence>
<dbReference type="RefSeq" id="WP_079547622.1">
    <property type="nucleotide sequence ID" value="NZ_CP117826.1"/>
</dbReference>
<feature type="transmembrane region" description="Helical" evidence="6">
    <location>
        <begin position="313"/>
        <end position="331"/>
    </location>
</feature>
<keyword evidence="5 6" id="KW-0472">Membrane</keyword>
<dbReference type="Gene3D" id="3.60.15.10">
    <property type="entry name" value="Ribonuclease Z/Hydroxyacylglutathione hydrolase-like"/>
    <property type="match status" value="2"/>
</dbReference>
<name>A0AAU8A8Q5_9FIRM</name>
<feature type="transmembrane region" description="Helical" evidence="6">
    <location>
        <begin position="33"/>
        <end position="50"/>
    </location>
</feature>
<feature type="transmembrane region" description="Helical" evidence="6">
    <location>
        <begin position="488"/>
        <end position="506"/>
    </location>
</feature>
<reference evidence="9" key="1">
    <citation type="submission" date="2023-02" db="EMBL/GenBank/DDBJ databases">
        <title>Gut commensal Christensenella minuta modulates host metabolism via a new class of secondary bile acids.</title>
        <authorList>
            <person name="Liu C."/>
        </authorList>
    </citation>
    <scope>NUCLEOTIDE SEQUENCE</scope>
    <source>
        <strain evidence="9">CA70</strain>
    </source>
</reference>
<evidence type="ECO:0000259" key="7">
    <source>
        <dbReference type="Pfam" id="PF03772"/>
    </source>
</evidence>
<evidence type="ECO:0000256" key="4">
    <source>
        <dbReference type="ARBA" id="ARBA00022989"/>
    </source>
</evidence>
<dbReference type="InterPro" id="IPR036866">
    <property type="entry name" value="RibonucZ/Hydroxyglut_hydro"/>
</dbReference>
<dbReference type="AlphaFoldDB" id="A0AAU8A8Q5"/>
<dbReference type="InterPro" id="IPR004477">
    <property type="entry name" value="ComEC_N"/>
</dbReference>
<evidence type="ECO:0000259" key="8">
    <source>
        <dbReference type="Pfam" id="PF13567"/>
    </source>
</evidence>
<evidence type="ECO:0000256" key="3">
    <source>
        <dbReference type="ARBA" id="ARBA00022692"/>
    </source>
</evidence>
<dbReference type="EMBL" id="CP117826">
    <property type="protein sequence ID" value="XCC62583.1"/>
    <property type="molecule type" value="Genomic_DNA"/>
</dbReference>
<keyword evidence="3 6" id="KW-0812">Transmembrane</keyword>
<feature type="domain" description="ComEC/Rec2-related protein" evidence="7">
    <location>
        <begin position="215"/>
        <end position="475"/>
    </location>
</feature>
<sequence>MKRILNPRPVAFLAFFFIVGIAASYYLNLPVYLILPLCLISGGLFAFCLCTGRKQVFFCFYLLFFFFGAFLFQVQFKTDLSQFEPNVEYQIQGYVSDRSKMNAQTHTYTLTNVQVSGEKLDKSVILYSPASLSYGDTVLMSGEIEQPSPPRNPGDFDEAMYLAGKGAGFSLYQTSVEVIGNHVSWYQYPFLLREKMAEKIDAVFSEVSAPVAKAMFLGIKDEIPQEMREQFSKTGIAHILAISGLHVAIISYAFNFLLKKMKAERRIRFLLNISLLVLYAALTGFAPSILRAVLMTVFVIIGRWRFSKRDTLVFLSAALLVTLFINTAQLFSPGLLMSYGVVFGILCLNPPLKRIFHRIKLNKVRLDTSLATSISATASVFPMTAYFFNNIALAAPLANFFAIPLAGIIVLFTGAGTLLAFLSPLIGKFFAFPAELSIRGLTWLNEKIAQSSLGFIEVTHVPVWLCFFVMAFIFLCSDYVLVKRRTKLFTAGAMAAVFLFVSMAFIPQSAMRVTVLDVGTGDAIHIETDGRDYLIDNGGNIQYSNVRDYAEENKIVFDAVIVTNDRTKNLNGLAEDERIKALYVPGNYIEKEYDTQYPVKEYGIYDKIHLEDESFLEVIGSDGKYLSLLLCYKDQPICLFEQTLPEDMRVDEKVPVLKVAGGGKAGAVTEELLRTIQPQYAILSVKKDNKRQLPALAVTDLLFERQIEVLSTADSGAVTIEISEQGEISLRTEM</sequence>
<proteinExistence type="predicted"/>
<feature type="transmembrane region" description="Helical" evidence="6">
    <location>
        <begin position="368"/>
        <end position="388"/>
    </location>
</feature>
<dbReference type="NCBIfam" id="TIGR00360">
    <property type="entry name" value="ComEC_N-term"/>
    <property type="match status" value="1"/>
</dbReference>
<accession>A0AAU8A8Q5</accession>
<dbReference type="InterPro" id="IPR025405">
    <property type="entry name" value="DUF4131"/>
</dbReference>
<feature type="domain" description="DUF4131" evidence="8">
    <location>
        <begin position="28"/>
        <end position="177"/>
    </location>
</feature>
<feature type="transmembrane region" description="Helical" evidence="6">
    <location>
        <begin position="400"/>
        <end position="422"/>
    </location>
</feature>
<feature type="transmembrane region" description="Helical" evidence="6">
    <location>
        <begin position="461"/>
        <end position="482"/>
    </location>
</feature>
<organism evidence="9">
    <name type="scientific">Christensenella massiliensis</name>
    <dbReference type="NCBI Taxonomy" id="1805714"/>
    <lineage>
        <taxon>Bacteria</taxon>
        <taxon>Bacillati</taxon>
        <taxon>Bacillota</taxon>
        <taxon>Clostridia</taxon>
        <taxon>Christensenellales</taxon>
        <taxon>Christensenellaceae</taxon>
        <taxon>Christensenella</taxon>
    </lineage>
</organism>
<dbReference type="PANTHER" id="PTHR30619:SF1">
    <property type="entry name" value="RECOMBINATION PROTEIN 2"/>
    <property type="match status" value="1"/>
</dbReference>
<evidence type="ECO:0000256" key="5">
    <source>
        <dbReference type="ARBA" id="ARBA00023136"/>
    </source>
</evidence>
<protein>
    <submittedName>
        <fullName evidence="9">ComEC/Rec2 family competence protein</fullName>
    </submittedName>
</protein>
<dbReference type="Pfam" id="PF03772">
    <property type="entry name" value="Competence"/>
    <property type="match status" value="1"/>
</dbReference>
<feature type="transmembrane region" description="Helical" evidence="6">
    <location>
        <begin position="266"/>
        <end position="282"/>
    </location>
</feature>
<dbReference type="SUPFAM" id="SSF56281">
    <property type="entry name" value="Metallo-hydrolase/oxidoreductase"/>
    <property type="match status" value="1"/>
</dbReference>